<dbReference type="RefSeq" id="WP_189680289.1">
    <property type="nucleotide sequence ID" value="NZ_BNCJ01000005.1"/>
</dbReference>
<evidence type="ECO:0000313" key="3">
    <source>
        <dbReference type="Proteomes" id="UP000626220"/>
    </source>
</evidence>
<dbReference type="SUPFAM" id="SSF53474">
    <property type="entry name" value="alpha/beta-Hydrolases"/>
    <property type="match status" value="1"/>
</dbReference>
<protein>
    <submittedName>
        <fullName evidence="2">Hydrolase</fullName>
    </submittedName>
</protein>
<evidence type="ECO:0000313" key="2">
    <source>
        <dbReference type="EMBL" id="GHF51190.1"/>
    </source>
</evidence>
<organism evidence="2 3">
    <name type="scientific">Seohaeicola zhoushanensis</name>
    <dbReference type="NCBI Taxonomy" id="1569283"/>
    <lineage>
        <taxon>Bacteria</taxon>
        <taxon>Pseudomonadati</taxon>
        <taxon>Pseudomonadota</taxon>
        <taxon>Alphaproteobacteria</taxon>
        <taxon>Rhodobacterales</taxon>
        <taxon>Roseobacteraceae</taxon>
        <taxon>Seohaeicola</taxon>
    </lineage>
</organism>
<keyword evidence="3" id="KW-1185">Reference proteome</keyword>
<dbReference type="PANTHER" id="PTHR11614">
    <property type="entry name" value="PHOSPHOLIPASE-RELATED"/>
    <property type="match status" value="1"/>
</dbReference>
<dbReference type="GO" id="GO:0016787">
    <property type="term" value="F:hydrolase activity"/>
    <property type="evidence" value="ECO:0007669"/>
    <property type="project" value="UniProtKB-KW"/>
</dbReference>
<keyword evidence="2" id="KW-0378">Hydrolase</keyword>
<gene>
    <name evidence="2" type="primary">pldB</name>
    <name evidence="2" type="ORF">GCM10017056_23610</name>
</gene>
<dbReference type="Gene3D" id="3.40.50.1820">
    <property type="entry name" value="alpha/beta hydrolase"/>
    <property type="match status" value="1"/>
</dbReference>
<dbReference type="Pfam" id="PF12146">
    <property type="entry name" value="Hydrolase_4"/>
    <property type="match status" value="1"/>
</dbReference>
<dbReference type="AlphaFoldDB" id="A0A8J3M818"/>
<reference evidence="2" key="1">
    <citation type="journal article" date="2014" name="Int. J. Syst. Evol. Microbiol.">
        <title>Complete genome sequence of Corynebacterium casei LMG S-19264T (=DSM 44701T), isolated from a smear-ripened cheese.</title>
        <authorList>
            <consortium name="US DOE Joint Genome Institute (JGI-PGF)"/>
            <person name="Walter F."/>
            <person name="Albersmeier A."/>
            <person name="Kalinowski J."/>
            <person name="Ruckert C."/>
        </authorList>
    </citation>
    <scope>NUCLEOTIDE SEQUENCE</scope>
    <source>
        <strain evidence="2">KCTC 42650</strain>
    </source>
</reference>
<reference evidence="2" key="2">
    <citation type="submission" date="2020-09" db="EMBL/GenBank/DDBJ databases">
        <authorList>
            <person name="Sun Q."/>
            <person name="Kim S."/>
        </authorList>
    </citation>
    <scope>NUCLEOTIDE SEQUENCE</scope>
    <source>
        <strain evidence="2">KCTC 42650</strain>
    </source>
</reference>
<sequence length="320" mass="34442">MNEARAPLHTAIAGGPSGGEAWWCGTADGTRIRVAIWPCEGARGSVLLFPGRTEYIEKYGRTAAALCRLGYSTLVVDWRGQGLADRLLPDPRVGHVAHFPDYQQDVAAALALAEAQNLPRPWHLIGHSMGGAIGLRALIEGLPVETAAFTGPMWGIYMSALLKPLGWALPRVANLVGMGTRLPPSTTYDPYVLSNGFPGNMLTTDADNYTMMRDQLAAEPGLALGGPSLIWLREAMNECAWLARQPSPRLPCVTFLGGNERIIDTAAVRARMQRWPGGELVVLPGAEHEVLIEAPETRDILFSRLGTLFSGDTPPAARSA</sequence>
<feature type="domain" description="Serine aminopeptidase S33" evidence="1">
    <location>
        <begin position="42"/>
        <end position="293"/>
    </location>
</feature>
<dbReference type="InterPro" id="IPR029058">
    <property type="entry name" value="AB_hydrolase_fold"/>
</dbReference>
<dbReference type="Proteomes" id="UP000626220">
    <property type="component" value="Unassembled WGS sequence"/>
</dbReference>
<proteinExistence type="predicted"/>
<accession>A0A8J3M818</accession>
<dbReference type="InterPro" id="IPR051044">
    <property type="entry name" value="MAG_DAG_Lipase"/>
</dbReference>
<dbReference type="EMBL" id="BNCJ01000005">
    <property type="protein sequence ID" value="GHF51190.1"/>
    <property type="molecule type" value="Genomic_DNA"/>
</dbReference>
<name>A0A8J3M818_9RHOB</name>
<evidence type="ECO:0000259" key="1">
    <source>
        <dbReference type="Pfam" id="PF12146"/>
    </source>
</evidence>
<dbReference type="InterPro" id="IPR022742">
    <property type="entry name" value="Hydrolase_4"/>
</dbReference>
<comment type="caution">
    <text evidence="2">The sequence shown here is derived from an EMBL/GenBank/DDBJ whole genome shotgun (WGS) entry which is preliminary data.</text>
</comment>